<name>A0ABS2PLB2_9STRE</name>
<evidence type="ECO:0000313" key="1">
    <source>
        <dbReference type="EMBL" id="MBM7635578.1"/>
    </source>
</evidence>
<accession>A0ABS2PLB2</accession>
<comment type="caution">
    <text evidence="1">The sequence shown here is derived from an EMBL/GenBank/DDBJ whole genome shotgun (WGS) entry which is preliminary data.</text>
</comment>
<dbReference type="RefSeq" id="WP_205016512.1">
    <property type="nucleotide sequence ID" value="NZ_JAFBEI010000005.1"/>
</dbReference>
<dbReference type="EMBL" id="JAFBEI010000005">
    <property type="protein sequence ID" value="MBM7635578.1"/>
    <property type="molecule type" value="Genomic_DNA"/>
</dbReference>
<evidence type="ECO:0008006" key="3">
    <source>
        <dbReference type="Google" id="ProtNLM"/>
    </source>
</evidence>
<organism evidence="1 2">
    <name type="scientific">Streptococcus saliviloxodontae</name>
    <dbReference type="NCBI Taxonomy" id="1349416"/>
    <lineage>
        <taxon>Bacteria</taxon>
        <taxon>Bacillati</taxon>
        <taxon>Bacillota</taxon>
        <taxon>Bacilli</taxon>
        <taxon>Lactobacillales</taxon>
        <taxon>Streptococcaceae</taxon>
        <taxon>Streptococcus</taxon>
    </lineage>
</organism>
<gene>
    <name evidence="1" type="ORF">JOC31_000371</name>
</gene>
<reference evidence="1 2" key="1">
    <citation type="submission" date="2021-01" db="EMBL/GenBank/DDBJ databases">
        <title>Genomic Encyclopedia of Type Strains, Phase IV (KMG-IV): sequencing the most valuable type-strain genomes for metagenomic binning, comparative biology and taxonomic classification.</title>
        <authorList>
            <person name="Goeker M."/>
        </authorList>
    </citation>
    <scope>NUCLEOTIDE SEQUENCE [LARGE SCALE GENOMIC DNA]</scope>
    <source>
        <strain evidence="1 2">DSM 27513</strain>
    </source>
</reference>
<sequence length="176" mass="20806">MYEVMYLKINEKVISLFSFLKNNATRVMKKNKHYLFIYFQPTEEKLVNFSFKGITLTTKEQYSENDLLSKGWGLARDNDIATVGAELLNILSDIEKEYLTQSRRGNAIAINGKVKEWLSYGLNDRRDISDFVKLFFINGYDFDDLIQFYSTLAKDMRLNAYFLELTKRFYKEVEFV</sequence>
<dbReference type="Proteomes" id="UP000809081">
    <property type="component" value="Unassembled WGS sequence"/>
</dbReference>
<proteinExistence type="predicted"/>
<evidence type="ECO:0000313" key="2">
    <source>
        <dbReference type="Proteomes" id="UP000809081"/>
    </source>
</evidence>
<keyword evidence="2" id="KW-1185">Reference proteome</keyword>
<protein>
    <recommendedName>
        <fullName evidence="3">Phage protein</fullName>
    </recommendedName>
</protein>